<evidence type="ECO:0000259" key="5">
    <source>
        <dbReference type="SMART" id="SM00385"/>
    </source>
</evidence>
<evidence type="ECO:0000256" key="2">
    <source>
        <dbReference type="ARBA" id="ARBA00023127"/>
    </source>
</evidence>
<evidence type="ECO:0000256" key="3">
    <source>
        <dbReference type="RuleBase" id="RU000383"/>
    </source>
</evidence>
<evidence type="ECO:0000313" key="7">
    <source>
        <dbReference type="EMBL" id="KAL3641230.1"/>
    </source>
</evidence>
<accession>A0ABD3DK36</accession>
<dbReference type="SUPFAM" id="SSF47954">
    <property type="entry name" value="Cyclin-like"/>
    <property type="match status" value="2"/>
</dbReference>
<evidence type="ECO:0000256" key="1">
    <source>
        <dbReference type="ARBA" id="ARBA00022842"/>
    </source>
</evidence>
<dbReference type="Pfam" id="PF02984">
    <property type="entry name" value="Cyclin_C"/>
    <property type="match status" value="1"/>
</dbReference>
<dbReference type="InterPro" id="IPR006671">
    <property type="entry name" value="Cyclin_N"/>
</dbReference>
<dbReference type="Pfam" id="PF00134">
    <property type="entry name" value="Cyclin_N"/>
    <property type="match status" value="1"/>
</dbReference>
<organism evidence="7 8">
    <name type="scientific">Castilleja foliolosa</name>
    <dbReference type="NCBI Taxonomy" id="1961234"/>
    <lineage>
        <taxon>Eukaryota</taxon>
        <taxon>Viridiplantae</taxon>
        <taxon>Streptophyta</taxon>
        <taxon>Embryophyta</taxon>
        <taxon>Tracheophyta</taxon>
        <taxon>Spermatophyta</taxon>
        <taxon>Magnoliopsida</taxon>
        <taxon>eudicotyledons</taxon>
        <taxon>Gunneridae</taxon>
        <taxon>Pentapetalae</taxon>
        <taxon>asterids</taxon>
        <taxon>lamiids</taxon>
        <taxon>Lamiales</taxon>
        <taxon>Orobanchaceae</taxon>
        <taxon>Pedicularideae</taxon>
        <taxon>Castillejinae</taxon>
        <taxon>Castilleja</taxon>
    </lineage>
</organism>
<evidence type="ECO:0000256" key="4">
    <source>
        <dbReference type="SAM" id="Phobius"/>
    </source>
</evidence>
<dbReference type="PANTHER" id="PTHR42861">
    <property type="entry name" value="CALCIUM-TRANSPORTING ATPASE"/>
    <property type="match status" value="1"/>
</dbReference>
<reference evidence="8" key="1">
    <citation type="journal article" date="2024" name="IScience">
        <title>Strigolactones Initiate the Formation of Haustorium-like Structures in Castilleja.</title>
        <authorList>
            <person name="Buerger M."/>
            <person name="Peterson D."/>
            <person name="Chory J."/>
        </authorList>
    </citation>
    <scope>NUCLEOTIDE SEQUENCE [LARGE SCALE GENOMIC DNA]</scope>
</reference>
<gene>
    <name evidence="7" type="ORF">CASFOL_016198</name>
</gene>
<comment type="caution">
    <text evidence="7">The sequence shown here is derived from an EMBL/GenBank/DDBJ whole genome shotgun (WGS) entry which is preliminary data.</text>
</comment>
<feature type="transmembrane region" description="Helical" evidence="4">
    <location>
        <begin position="270"/>
        <end position="293"/>
    </location>
</feature>
<sequence length="362" mass="41171">MQILGCKITRKFYFRPTNLSDVVSESSKRSKEASKKSKEFAAEALKRADQITAHISPAQTNIIDSAAENHKRGVEAADLEKYEVTDDLREFIKEIIMNTFENFPLEVKYEEICAPQVEEFCYITDNTYFKEEVLQMESNVLNYLKFEMTALTVKCFLRRFVCAAKGLNEAPLLQLECLANYVAELSLLEYNMLCFAPSLIAVSSIFLAKFIHLPSRSPWLDFVLLALIWEFDVPHFYGAYHCNYQCTIMTVSKDRVKPSPLPDSCKLADIFATGVVLGGYLAMMTAIFFWAAYKTNFFLSVFGVSTLEKTAHDDFRNLTSSIYLQVELYQSSSNICLQIPKLVICRASRYVACGRLYSCPTG</sequence>
<proteinExistence type="inferred from homology"/>
<dbReference type="SMART" id="SM01332">
    <property type="entry name" value="Cyclin_C"/>
    <property type="match status" value="1"/>
</dbReference>
<dbReference type="Gene3D" id="1.20.1110.10">
    <property type="entry name" value="Calcium-transporting ATPase, transmembrane domain"/>
    <property type="match status" value="1"/>
</dbReference>
<evidence type="ECO:0000313" key="8">
    <source>
        <dbReference type="Proteomes" id="UP001632038"/>
    </source>
</evidence>
<name>A0ABD3DK36_9LAMI</name>
<keyword evidence="1" id="KW-0460">Magnesium</keyword>
<comment type="similarity">
    <text evidence="3">Belongs to the cyclin family.</text>
</comment>
<feature type="domain" description="Cyclin-like" evidence="5">
    <location>
        <begin position="155"/>
        <end position="245"/>
    </location>
</feature>
<dbReference type="InterPro" id="IPR013763">
    <property type="entry name" value="Cyclin-like_dom"/>
</dbReference>
<feature type="domain" description="Cyclin C-terminal" evidence="6">
    <location>
        <begin position="151"/>
        <end position="270"/>
    </location>
</feature>
<protein>
    <submittedName>
        <fullName evidence="7">Uncharacterized protein</fullName>
    </submittedName>
</protein>
<dbReference type="Gene3D" id="1.10.472.10">
    <property type="entry name" value="Cyclin-like"/>
    <property type="match status" value="1"/>
</dbReference>
<keyword evidence="8" id="KW-1185">Reference proteome</keyword>
<dbReference type="InterPro" id="IPR036915">
    <property type="entry name" value="Cyclin-like_sf"/>
</dbReference>
<dbReference type="InterPro" id="IPR004367">
    <property type="entry name" value="Cyclin_C-dom"/>
</dbReference>
<keyword evidence="4" id="KW-1133">Transmembrane helix</keyword>
<evidence type="ECO:0000259" key="6">
    <source>
        <dbReference type="SMART" id="SM01332"/>
    </source>
</evidence>
<keyword evidence="2 3" id="KW-0195">Cyclin</keyword>
<keyword evidence="4" id="KW-0472">Membrane</keyword>
<dbReference type="AlphaFoldDB" id="A0ABD3DK36"/>
<dbReference type="Proteomes" id="UP001632038">
    <property type="component" value="Unassembled WGS sequence"/>
</dbReference>
<dbReference type="EMBL" id="JAVIJP010000017">
    <property type="protein sequence ID" value="KAL3641230.1"/>
    <property type="molecule type" value="Genomic_DNA"/>
</dbReference>
<dbReference type="SMART" id="SM00385">
    <property type="entry name" value="CYCLIN"/>
    <property type="match status" value="1"/>
</dbReference>
<keyword evidence="4" id="KW-0812">Transmembrane</keyword>